<dbReference type="EMBL" id="CDMZ01005760">
    <property type="protein sequence ID" value="CEM54154.1"/>
    <property type="molecule type" value="Genomic_DNA"/>
</dbReference>
<reference evidence="1" key="1">
    <citation type="submission" date="2014-11" db="EMBL/GenBank/DDBJ databases">
        <authorList>
            <person name="Otto D Thomas"/>
            <person name="Naeem Raeece"/>
        </authorList>
    </citation>
    <scope>NUCLEOTIDE SEQUENCE</scope>
</reference>
<protein>
    <submittedName>
        <fullName evidence="1">Uncharacterized protein</fullName>
    </submittedName>
</protein>
<sequence>MTEIMLKAEVPDSKTVAAANACGVSKFFSLSTTLLTGYSLCLSSPTVPPSFGSRCASLSLCPLENSEREEGELAETGLWLLLLHSLARVLRLKPLDFLPFLSFFPILSDSLCTSEAVVGPMLPFLADRRETEGGGDATGCRGSTFHWTVAMWQRAEGLN</sequence>
<accession>A0A0G4IAT6</accession>
<gene>
    <name evidence="1" type="ORF">Cvel_12553</name>
</gene>
<proteinExistence type="predicted"/>
<dbReference type="AlphaFoldDB" id="A0A0G4IAT6"/>
<name>A0A0G4IAT6_9ALVE</name>
<organism evidence="1">
    <name type="scientific">Chromera velia CCMP2878</name>
    <dbReference type="NCBI Taxonomy" id="1169474"/>
    <lineage>
        <taxon>Eukaryota</taxon>
        <taxon>Sar</taxon>
        <taxon>Alveolata</taxon>
        <taxon>Colpodellida</taxon>
        <taxon>Chromeraceae</taxon>
        <taxon>Chromera</taxon>
    </lineage>
</organism>
<evidence type="ECO:0000313" key="1">
    <source>
        <dbReference type="EMBL" id="CEM54154.1"/>
    </source>
</evidence>
<dbReference type="VEuPathDB" id="CryptoDB:Cvel_12553"/>